<dbReference type="GO" id="GO:0016020">
    <property type="term" value="C:membrane"/>
    <property type="evidence" value="ECO:0007669"/>
    <property type="project" value="UniProtKB-SubCell"/>
</dbReference>
<evidence type="ECO:0000256" key="4">
    <source>
        <dbReference type="ARBA" id="ARBA00022692"/>
    </source>
</evidence>
<feature type="signal peptide" evidence="11">
    <location>
        <begin position="1"/>
        <end position="25"/>
    </location>
</feature>
<dbReference type="InterPro" id="IPR002326">
    <property type="entry name" value="Cyt_c1"/>
</dbReference>
<gene>
    <name evidence="13" type="ORF">CCR87_02855</name>
</gene>
<keyword evidence="8 10" id="KW-0472">Membrane</keyword>
<dbReference type="AlphaFoldDB" id="A0A934TI56"/>
<dbReference type="EMBL" id="NHSD01000116">
    <property type="protein sequence ID" value="MBK5926302.1"/>
    <property type="molecule type" value="Genomic_DNA"/>
</dbReference>
<keyword evidence="14" id="KW-1185">Reference proteome</keyword>
<evidence type="ECO:0000313" key="14">
    <source>
        <dbReference type="Proteomes" id="UP000706333"/>
    </source>
</evidence>
<dbReference type="InterPro" id="IPR036909">
    <property type="entry name" value="Cyt_c-like_dom_sf"/>
</dbReference>
<evidence type="ECO:0000259" key="12">
    <source>
        <dbReference type="PROSITE" id="PS51007"/>
    </source>
</evidence>
<keyword evidence="4 10" id="KW-0812">Transmembrane</keyword>
<reference evidence="13" key="2">
    <citation type="journal article" date="2020" name="Microorganisms">
        <title>Osmotic Adaptation and Compatible Solute Biosynthesis of Phototrophic Bacteria as Revealed from Genome Analyses.</title>
        <authorList>
            <person name="Imhoff J.F."/>
            <person name="Rahn T."/>
            <person name="Kunzel S."/>
            <person name="Keller A."/>
            <person name="Neulinger S.C."/>
        </authorList>
    </citation>
    <scope>NUCLEOTIDE SEQUENCE</scope>
    <source>
        <strain evidence="13">LMG 28126</strain>
    </source>
</reference>
<evidence type="ECO:0000256" key="11">
    <source>
        <dbReference type="SAM" id="SignalP"/>
    </source>
</evidence>
<dbReference type="PROSITE" id="PS51007">
    <property type="entry name" value="CYTC"/>
    <property type="match status" value="1"/>
</dbReference>
<evidence type="ECO:0000313" key="13">
    <source>
        <dbReference type="EMBL" id="MBK5926302.1"/>
    </source>
</evidence>
<feature type="binding site" description="covalent" evidence="9">
    <location>
        <position position="65"/>
    </location>
    <ligand>
        <name>heme c</name>
        <dbReference type="ChEBI" id="CHEBI:61717"/>
    </ligand>
</feature>
<proteinExistence type="predicted"/>
<organism evidence="13 14">
    <name type="scientific">Rhodobaculum claviforme</name>
    <dbReference type="NCBI Taxonomy" id="1549854"/>
    <lineage>
        <taxon>Bacteria</taxon>
        <taxon>Pseudomonadati</taxon>
        <taxon>Pseudomonadota</taxon>
        <taxon>Alphaproteobacteria</taxon>
        <taxon>Rhodobacterales</taxon>
        <taxon>Paracoccaceae</taxon>
        <taxon>Rhodobaculum</taxon>
    </lineage>
</organism>
<feature type="domain" description="Cytochrome c" evidence="12">
    <location>
        <begin position="49"/>
        <end position="181"/>
    </location>
</feature>
<dbReference type="Proteomes" id="UP000706333">
    <property type="component" value="Unassembled WGS sequence"/>
</dbReference>
<keyword evidence="7 9" id="KW-0408">Iron</keyword>
<dbReference type="InterPro" id="IPR009056">
    <property type="entry name" value="Cyt_c-like_dom"/>
</dbReference>
<comment type="subcellular location">
    <subcellularLocation>
        <location evidence="1">Membrane</location>
    </subcellularLocation>
</comment>
<evidence type="ECO:0000256" key="8">
    <source>
        <dbReference type="ARBA" id="ARBA00023136"/>
    </source>
</evidence>
<dbReference type="PANTHER" id="PTHR10266:SF3">
    <property type="entry name" value="CYTOCHROME C1, HEME PROTEIN, MITOCHONDRIAL"/>
    <property type="match status" value="1"/>
</dbReference>
<keyword evidence="3 9" id="KW-0349">Heme</keyword>
<dbReference type="Gene3D" id="1.10.760.10">
    <property type="entry name" value="Cytochrome c-like domain"/>
    <property type="match status" value="1"/>
</dbReference>
<dbReference type="Gene3D" id="1.20.5.100">
    <property type="entry name" value="Cytochrome c1, transmembrane anchor, C-terminal"/>
    <property type="match status" value="1"/>
</dbReference>
<keyword evidence="5 9" id="KW-0479">Metal-binding</keyword>
<dbReference type="SUPFAM" id="SSF46626">
    <property type="entry name" value="Cytochrome c"/>
    <property type="match status" value="1"/>
</dbReference>
<comment type="caution">
    <text evidence="13">The sequence shown here is derived from an EMBL/GenBank/DDBJ whole genome shotgun (WGS) entry which is preliminary data.</text>
</comment>
<comment type="cofactor">
    <cofactor evidence="9">
        <name>heme c</name>
        <dbReference type="ChEBI" id="CHEBI:61717"/>
    </cofactor>
    <text evidence="9">Binds 1 heme c group covalently per subunit.</text>
</comment>
<evidence type="ECO:0000256" key="7">
    <source>
        <dbReference type="ARBA" id="ARBA00023004"/>
    </source>
</evidence>
<dbReference type="GO" id="GO:0020037">
    <property type="term" value="F:heme binding"/>
    <property type="evidence" value="ECO:0007669"/>
    <property type="project" value="InterPro"/>
</dbReference>
<feature type="binding site" description="covalent" evidence="9">
    <location>
        <position position="62"/>
    </location>
    <ligand>
        <name>heme c</name>
        <dbReference type="ChEBI" id="CHEBI:61717"/>
    </ligand>
</feature>
<feature type="binding site" description="covalent" evidence="9">
    <location>
        <position position="66"/>
    </location>
    <ligand>
        <name>heme c</name>
        <dbReference type="ChEBI" id="CHEBI:61717"/>
    </ligand>
</feature>
<dbReference type="PRINTS" id="PR00603">
    <property type="entry name" value="CYTOCHROMEC1"/>
</dbReference>
<sequence>MTFRKLALSTLCAAAFALPSGGAMAAGEPGKITDFAFSFEGPFGTYDRNQLQRGLQIYHEFCSACHGMDYVAFRTLSDPGGPELPPEEMRAFAAMYEVWDPELRDWRTASQTDHFPDPNFEGAPDLSLMAKARIGFSGPNGLLINQLRKGLGGPEYIASYLLGYTGEEDFQAGSMFYFNEAYGDWVSMAPVLFDDMTVFADGTPATEEQMAKDVAAFLMWTAEPHLNSRKNAGLTGVIFLGVLTVLLYLTNKQLWAPVKARAKAEVKKQNKG</sequence>
<dbReference type="GO" id="GO:0009055">
    <property type="term" value="F:electron transfer activity"/>
    <property type="evidence" value="ECO:0007669"/>
    <property type="project" value="InterPro"/>
</dbReference>
<feature type="transmembrane region" description="Helical" evidence="10">
    <location>
        <begin position="232"/>
        <end position="249"/>
    </location>
</feature>
<feature type="chain" id="PRO_5036977913" description="Cytochrome c1" evidence="11">
    <location>
        <begin position="26"/>
        <end position="272"/>
    </location>
</feature>
<reference evidence="13" key="1">
    <citation type="submission" date="2017-05" db="EMBL/GenBank/DDBJ databases">
        <authorList>
            <person name="Imhoff J.F."/>
            <person name="Rahn T."/>
            <person name="Kuenzel S."/>
            <person name="Neulinger S.C."/>
        </authorList>
    </citation>
    <scope>NUCLEOTIDE SEQUENCE</scope>
    <source>
        <strain evidence="13">LMG 28126</strain>
    </source>
</reference>
<accession>A0A934TI56</accession>
<dbReference type="Pfam" id="PF02167">
    <property type="entry name" value="Cytochrom_C1"/>
    <property type="match status" value="1"/>
</dbReference>
<protein>
    <recommendedName>
        <fullName evidence="2">Cytochrome c1</fullName>
    </recommendedName>
</protein>
<evidence type="ECO:0000256" key="6">
    <source>
        <dbReference type="ARBA" id="ARBA00022989"/>
    </source>
</evidence>
<feature type="binding site" description="covalent" evidence="9">
    <location>
        <position position="188"/>
    </location>
    <ligand>
        <name>heme c</name>
        <dbReference type="ChEBI" id="CHEBI:61717"/>
    </ligand>
</feature>
<dbReference type="RefSeq" id="WP_201155975.1">
    <property type="nucleotide sequence ID" value="NZ_NHSD01000116.1"/>
</dbReference>
<dbReference type="GO" id="GO:0046872">
    <property type="term" value="F:metal ion binding"/>
    <property type="evidence" value="ECO:0007669"/>
    <property type="project" value="UniProtKB-KW"/>
</dbReference>
<evidence type="ECO:0000256" key="10">
    <source>
        <dbReference type="SAM" id="Phobius"/>
    </source>
</evidence>
<keyword evidence="11" id="KW-0732">Signal</keyword>
<evidence type="ECO:0000256" key="9">
    <source>
        <dbReference type="PIRSR" id="PIRSR602326-1"/>
    </source>
</evidence>
<evidence type="ECO:0000256" key="3">
    <source>
        <dbReference type="ARBA" id="ARBA00022617"/>
    </source>
</evidence>
<evidence type="ECO:0000256" key="5">
    <source>
        <dbReference type="ARBA" id="ARBA00022723"/>
    </source>
</evidence>
<keyword evidence="6 10" id="KW-1133">Transmembrane helix</keyword>
<evidence type="ECO:0000256" key="2">
    <source>
        <dbReference type="ARBA" id="ARBA00016165"/>
    </source>
</evidence>
<dbReference type="PANTHER" id="PTHR10266">
    <property type="entry name" value="CYTOCHROME C1"/>
    <property type="match status" value="1"/>
</dbReference>
<name>A0A934TI56_9RHOB</name>
<evidence type="ECO:0000256" key="1">
    <source>
        <dbReference type="ARBA" id="ARBA00004370"/>
    </source>
</evidence>